<sequence>MSRKGKPAASRRAVRLGLVGALVALLFYSTGSLGRSNQETEEDREISELEHEDGSDFGAAIDGSKGAAAAAAAAGQVAASTFAGKAASGAGTASAVNGTAAGDMVIQVQVGTHRKYGLPDDEVTEAVLAASQRHGEVHKAGPLPADFWTADKRAWREEVFNGIVARDMAQPRSRQYWEADATGELALKPLALPFPLCHTYVNHKYRVIFIIHPKSASTATKRYMTLCRLEQTDSCLSPLEDAAELVPLQDKWQEYFVFTFIRNPWARAYSSWKFLREGFMLRPGGTGQHGQHGPPCVGGAWADYCGDPLLLGRMCLAQPHCCPGKESAHFMFYHMTDQATCLLTAKGQLAVDFIGRVEHVDEDMQAAVKLINSRLLPGVPPLSLPAEVAAINIGPKRGEDRPPDNSRYLPAFQGNAAPCFAKLARFYEKDVKLMFPALYELEQGGPAEKVEEEEEPGMADPPAR</sequence>
<gene>
    <name evidence="2" type="ORF">D9Q98_009969</name>
</gene>
<organism evidence="2 3">
    <name type="scientific">Chlorella vulgaris</name>
    <name type="common">Green alga</name>
    <dbReference type="NCBI Taxonomy" id="3077"/>
    <lineage>
        <taxon>Eukaryota</taxon>
        <taxon>Viridiplantae</taxon>
        <taxon>Chlorophyta</taxon>
        <taxon>core chlorophytes</taxon>
        <taxon>Trebouxiophyceae</taxon>
        <taxon>Chlorellales</taxon>
        <taxon>Chlorellaceae</taxon>
        <taxon>Chlorella clade</taxon>
        <taxon>Chlorella</taxon>
    </lineage>
</organism>
<reference evidence="2" key="1">
    <citation type="journal article" date="2019" name="Plant J.">
        <title>Chlorella vulgaris genome assembly and annotation reveals the molecular basis for metabolic acclimation to high light conditions.</title>
        <authorList>
            <person name="Cecchin M."/>
            <person name="Marcolungo L."/>
            <person name="Rossato M."/>
            <person name="Girolomoni L."/>
            <person name="Cosentino E."/>
            <person name="Cuine S."/>
            <person name="Li-Beisson Y."/>
            <person name="Delledonne M."/>
            <person name="Ballottari M."/>
        </authorList>
    </citation>
    <scope>NUCLEOTIDE SEQUENCE</scope>
    <source>
        <strain evidence="2">211/11P</strain>
    </source>
</reference>
<name>A0A9D4YSP3_CHLVU</name>
<dbReference type="Proteomes" id="UP001055712">
    <property type="component" value="Unassembled WGS sequence"/>
</dbReference>
<dbReference type="AlphaFoldDB" id="A0A9D4YSP3"/>
<proteinExistence type="predicted"/>
<evidence type="ECO:0000313" key="2">
    <source>
        <dbReference type="EMBL" id="KAI3424417.1"/>
    </source>
</evidence>
<dbReference type="EMBL" id="SIDB01000013">
    <property type="protein sequence ID" value="KAI3424417.1"/>
    <property type="molecule type" value="Genomic_DNA"/>
</dbReference>
<evidence type="ECO:0000313" key="3">
    <source>
        <dbReference type="Proteomes" id="UP001055712"/>
    </source>
</evidence>
<reference evidence="2" key="2">
    <citation type="submission" date="2020-11" db="EMBL/GenBank/DDBJ databases">
        <authorList>
            <person name="Cecchin M."/>
            <person name="Marcolungo L."/>
            <person name="Rossato M."/>
            <person name="Girolomoni L."/>
            <person name="Cosentino E."/>
            <person name="Cuine S."/>
            <person name="Li-Beisson Y."/>
            <person name="Delledonne M."/>
            <person name="Ballottari M."/>
        </authorList>
    </citation>
    <scope>NUCLEOTIDE SEQUENCE</scope>
    <source>
        <strain evidence="2">211/11P</strain>
        <tissue evidence="2">Whole cell</tissue>
    </source>
</reference>
<evidence type="ECO:0008006" key="4">
    <source>
        <dbReference type="Google" id="ProtNLM"/>
    </source>
</evidence>
<evidence type="ECO:0000256" key="1">
    <source>
        <dbReference type="SAM" id="MobiDB-lite"/>
    </source>
</evidence>
<dbReference type="Pfam" id="PF03567">
    <property type="entry name" value="Sulfotransfer_2"/>
    <property type="match status" value="1"/>
</dbReference>
<dbReference type="GO" id="GO:0008146">
    <property type="term" value="F:sulfotransferase activity"/>
    <property type="evidence" value="ECO:0007669"/>
    <property type="project" value="InterPro"/>
</dbReference>
<comment type="caution">
    <text evidence="2">The sequence shown here is derived from an EMBL/GenBank/DDBJ whole genome shotgun (WGS) entry which is preliminary data.</text>
</comment>
<feature type="region of interest" description="Disordered" evidence="1">
    <location>
        <begin position="34"/>
        <end position="60"/>
    </location>
</feature>
<keyword evidence="3" id="KW-1185">Reference proteome</keyword>
<dbReference type="InterPro" id="IPR005331">
    <property type="entry name" value="Sulfotransferase"/>
</dbReference>
<accession>A0A9D4YSP3</accession>
<feature type="region of interest" description="Disordered" evidence="1">
    <location>
        <begin position="444"/>
        <end position="464"/>
    </location>
</feature>
<dbReference type="GO" id="GO:0016020">
    <property type="term" value="C:membrane"/>
    <property type="evidence" value="ECO:0007669"/>
    <property type="project" value="InterPro"/>
</dbReference>
<protein>
    <recommendedName>
        <fullName evidence="4">Sulfotransferase</fullName>
    </recommendedName>
</protein>
<dbReference type="OrthoDB" id="48731at2759"/>